<dbReference type="EMBL" id="VSSQ01094512">
    <property type="protein sequence ID" value="MPN38968.1"/>
    <property type="molecule type" value="Genomic_DNA"/>
</dbReference>
<accession>A0A645HIY0</accession>
<gene>
    <name evidence="2" type="ORF">SDC9_186493</name>
</gene>
<feature type="domain" description="Large ribosomal subunit protein bL25 beta" evidence="1">
    <location>
        <begin position="8"/>
        <end position="73"/>
    </location>
</feature>
<sequence>MLLNKDKVQGVLEQIQMQIPHAAEPEYLLDTVTIDLDGRPAGTVILVDDIPEFKNDKIELRTDPGSIVLRINDKKRADARPMHAPES</sequence>
<dbReference type="InterPro" id="IPR020057">
    <property type="entry name" value="Ribosomal_bL25_b-dom"/>
</dbReference>
<reference evidence="2" key="1">
    <citation type="submission" date="2019-08" db="EMBL/GenBank/DDBJ databases">
        <authorList>
            <person name="Kucharzyk K."/>
            <person name="Murdoch R.W."/>
            <person name="Higgins S."/>
            <person name="Loffler F."/>
        </authorList>
    </citation>
    <scope>NUCLEOTIDE SEQUENCE</scope>
</reference>
<organism evidence="2">
    <name type="scientific">bioreactor metagenome</name>
    <dbReference type="NCBI Taxonomy" id="1076179"/>
    <lineage>
        <taxon>unclassified sequences</taxon>
        <taxon>metagenomes</taxon>
        <taxon>ecological metagenomes</taxon>
    </lineage>
</organism>
<evidence type="ECO:0000259" key="1">
    <source>
        <dbReference type="Pfam" id="PF14693"/>
    </source>
</evidence>
<protein>
    <recommendedName>
        <fullName evidence="1">Large ribosomal subunit protein bL25 beta domain-containing protein</fullName>
    </recommendedName>
</protein>
<dbReference type="Pfam" id="PF14693">
    <property type="entry name" value="Ribosomal_TL5_C"/>
    <property type="match status" value="1"/>
</dbReference>
<proteinExistence type="predicted"/>
<dbReference type="AlphaFoldDB" id="A0A645HIY0"/>
<dbReference type="GO" id="GO:0006412">
    <property type="term" value="P:translation"/>
    <property type="evidence" value="ECO:0007669"/>
    <property type="project" value="InterPro"/>
</dbReference>
<dbReference type="Gene3D" id="2.170.120.20">
    <property type="entry name" value="Ribosomal protein L25, beta domain"/>
    <property type="match status" value="1"/>
</dbReference>
<dbReference type="InterPro" id="IPR011035">
    <property type="entry name" value="Ribosomal_bL25/Gln-tRNA_synth"/>
</dbReference>
<comment type="caution">
    <text evidence="2">The sequence shown here is derived from an EMBL/GenBank/DDBJ whole genome shotgun (WGS) entry which is preliminary data.</text>
</comment>
<name>A0A645HIY0_9ZZZZ</name>
<dbReference type="InterPro" id="IPR037121">
    <property type="entry name" value="Ribosomal_bL25_C"/>
</dbReference>
<evidence type="ECO:0000313" key="2">
    <source>
        <dbReference type="EMBL" id="MPN38968.1"/>
    </source>
</evidence>
<dbReference type="SUPFAM" id="SSF50715">
    <property type="entry name" value="Ribosomal protein L25-like"/>
    <property type="match status" value="1"/>
</dbReference>